<proteinExistence type="predicted"/>
<dbReference type="GeneID" id="97986407"/>
<dbReference type="InterPro" id="IPR005225">
    <property type="entry name" value="Small_GTP-bd"/>
</dbReference>
<evidence type="ECO:0000256" key="1">
    <source>
        <dbReference type="ARBA" id="ARBA00003987"/>
    </source>
</evidence>
<evidence type="ECO:0000256" key="3">
    <source>
        <dbReference type="ARBA" id="ARBA00022917"/>
    </source>
</evidence>
<dbReference type="GO" id="GO:0003924">
    <property type="term" value="F:GTPase activity"/>
    <property type="evidence" value="ECO:0007669"/>
    <property type="project" value="InterPro"/>
</dbReference>
<keyword evidence="3" id="KW-0648">Protein biosynthesis</keyword>
<dbReference type="InterPro" id="IPR035650">
    <property type="entry name" value="Tet_C"/>
</dbReference>
<dbReference type="InterPro" id="IPR031157">
    <property type="entry name" value="G_TR_CS"/>
</dbReference>
<dbReference type="EMBL" id="QVLV01000003">
    <property type="protein sequence ID" value="RGE63470.1"/>
    <property type="molecule type" value="Genomic_DNA"/>
</dbReference>
<dbReference type="PRINTS" id="PR00315">
    <property type="entry name" value="ELONGATNFCT"/>
</dbReference>
<dbReference type="GO" id="GO:0006412">
    <property type="term" value="P:translation"/>
    <property type="evidence" value="ECO:0007669"/>
    <property type="project" value="UniProtKB-KW"/>
</dbReference>
<dbReference type="GO" id="GO:0005525">
    <property type="term" value="F:GTP binding"/>
    <property type="evidence" value="ECO:0007669"/>
    <property type="project" value="UniProtKB-KW"/>
</dbReference>
<comment type="caution">
    <text evidence="8">The sequence shown here is derived from an EMBL/GenBank/DDBJ whole genome shotgun (WGS) entry which is preliminary data.</text>
</comment>
<protein>
    <submittedName>
        <fullName evidence="8">GTP-binding protein</fullName>
    </submittedName>
</protein>
<dbReference type="Gene3D" id="3.40.50.300">
    <property type="entry name" value="P-loop containing nucleotide triphosphate hydrolases"/>
    <property type="match status" value="1"/>
</dbReference>
<dbReference type="InterPro" id="IPR000640">
    <property type="entry name" value="EFG_V-like"/>
</dbReference>
<gene>
    <name evidence="8" type="ORF">DXC51_05810</name>
</gene>
<dbReference type="Pfam" id="PF03764">
    <property type="entry name" value="EFG_IV"/>
    <property type="match status" value="1"/>
</dbReference>
<evidence type="ECO:0000313" key="8">
    <source>
        <dbReference type="EMBL" id="RGE63470.1"/>
    </source>
</evidence>
<reference evidence="8 9" key="1">
    <citation type="submission" date="2018-08" db="EMBL/GenBank/DDBJ databases">
        <title>A genome reference for cultivated species of the human gut microbiota.</title>
        <authorList>
            <person name="Zou Y."/>
            <person name="Xue W."/>
            <person name="Luo G."/>
        </authorList>
    </citation>
    <scope>NUCLEOTIDE SEQUENCE [LARGE SCALE GENOMIC DNA]</scope>
    <source>
        <strain evidence="8 9">TF05-5AC</strain>
    </source>
</reference>
<keyword evidence="5" id="KW-0046">Antibiotic resistance</keyword>
<dbReference type="GO" id="GO:0032790">
    <property type="term" value="P:ribosome disassembly"/>
    <property type="evidence" value="ECO:0007669"/>
    <property type="project" value="TreeGrafter"/>
</dbReference>
<dbReference type="SUPFAM" id="SSF52540">
    <property type="entry name" value="P-loop containing nucleoside triphosphate hydrolases"/>
    <property type="match status" value="1"/>
</dbReference>
<dbReference type="InterPro" id="IPR010298">
    <property type="entry name" value="YacP-like"/>
</dbReference>
<keyword evidence="4" id="KW-0342">GTP-binding</keyword>
<dbReference type="NCBIfam" id="TIGR00231">
    <property type="entry name" value="small_GTP"/>
    <property type="match status" value="1"/>
</dbReference>
<dbReference type="RefSeq" id="WP_021638349.1">
    <property type="nucleotide sequence ID" value="NZ_CANNOQ010000067.1"/>
</dbReference>
<dbReference type="SUPFAM" id="SSF54980">
    <property type="entry name" value="EF-G C-terminal domain-like"/>
    <property type="match status" value="2"/>
</dbReference>
<dbReference type="CDD" id="cd03711">
    <property type="entry name" value="Tet_C"/>
    <property type="match status" value="1"/>
</dbReference>
<feature type="domain" description="Tr-type G" evidence="7">
    <location>
        <begin position="1"/>
        <end position="227"/>
    </location>
</feature>
<feature type="compositionally biased region" description="Gly residues" evidence="6">
    <location>
        <begin position="682"/>
        <end position="692"/>
    </location>
</feature>
<dbReference type="PROSITE" id="PS00301">
    <property type="entry name" value="G_TR_1"/>
    <property type="match status" value="1"/>
</dbReference>
<dbReference type="InterPro" id="IPR027417">
    <property type="entry name" value="P-loop_NTPase"/>
</dbReference>
<organism evidence="8 9">
    <name type="scientific">Eisenbergiella massiliensis</name>
    <dbReference type="NCBI Taxonomy" id="1720294"/>
    <lineage>
        <taxon>Bacteria</taxon>
        <taxon>Bacillati</taxon>
        <taxon>Bacillota</taxon>
        <taxon>Clostridia</taxon>
        <taxon>Lachnospirales</taxon>
        <taxon>Lachnospiraceae</taxon>
        <taxon>Eisenbergiella</taxon>
    </lineage>
</organism>
<dbReference type="PANTHER" id="PTHR43261">
    <property type="entry name" value="TRANSLATION ELONGATION FACTOR G-RELATED"/>
    <property type="match status" value="1"/>
</dbReference>
<comment type="function">
    <text evidence="1">Abolishes the inhibitory effect of tetracyclin on protein synthesis by a non-covalent modification of the ribosomes.</text>
</comment>
<sequence length="940" mass="105411">MKKLVIGILAHVDAGKTTLSESILYRSGLLRKPGRVDNGDAFLDTYALEKARGITIFSKQANFKWKSMEVSLLDTPGHVDFSAEMERSLQVLDAAVLVISGADGVQGHTQTLWQLLKRYGIPVFLFINKMDQPGTDKEAIQKELKDRLDEGCVDFSGEMDEAFYEQAAMCDEAALEQFLEEDRLEEEQLIQLIRERKLFPCFYGSALKLTGVDEFLDGLDRYTVQPVYPQEFGAKIFKIVRDDQGNRLTYMKITGGSLKVKSMLTNAGAEDKLRPGQEVWEEKVNQIRIYSGDKYELINEAQAGTVCAVTGLGHTRPGEGLGVEQASAAPLLEPVLTYQVKLPEGCEVPVILPRLRQLEEEEPALHIVWDERLQEIQAQVMGEVQIEILKSLIQDRFGVAVEFGAGHIVYKETIADRVEGVGHFEPLRHYAEVHLLLEPAERGSGLQFASDCSEDILDRNWQRLVLTHLEEKEHRGVLTGAPITDMKITLLTGRSHLKHTEGGDFRQATYRAVRQGLMQAHSILLEPWYAFRLEVPEKLVGRAMTDIEKMNGSFNAPFTEGDMAVLTGVCPVVTMRDYQKEVIAYTKGYGRLFCSLKGYEPCHNALEVMEQSGYDPERDTENPTGSVFCAHGAGFVVPWDKVTDYMHLECRRFDDLLPGQEGADGSDGVFGTDSPGGERSGDGNGNAEGNPGGIKRADAGKKGNAAAGEWIDVEEIDEILSRTFHANKRNKELPRKDGWNRFGHKTAVPSRETVYTGSRKDGAPREKYLLVDGYNIIFAWEELKSLAEANIDGARGRLQDILCNYQGMVHSQVIVVFDAYRVQGHTTEVLDYHNIHVVYTREAETADQYIEKFTHENGKKYDITVATSDGLEQIIIRGQGCRLLSARDLQEDIELAAARLRGEYLEQQKTEKSYLLDSMSEEVRRQISACQQMETIQEDE</sequence>
<dbReference type="Pfam" id="PF00009">
    <property type="entry name" value="GTP_EFTU"/>
    <property type="match status" value="1"/>
</dbReference>
<dbReference type="Gene3D" id="3.30.70.240">
    <property type="match status" value="1"/>
</dbReference>
<dbReference type="InterPro" id="IPR014721">
    <property type="entry name" value="Ribsml_uS5_D2-typ_fold_subgr"/>
</dbReference>
<dbReference type="SUPFAM" id="SSF54211">
    <property type="entry name" value="Ribosomal protein S5 domain 2-like"/>
    <property type="match status" value="1"/>
</dbReference>
<evidence type="ECO:0000256" key="4">
    <source>
        <dbReference type="ARBA" id="ARBA00023134"/>
    </source>
</evidence>
<dbReference type="Gene3D" id="3.30.70.870">
    <property type="entry name" value="Elongation Factor G (Translational Gtpase), domain 3"/>
    <property type="match status" value="1"/>
</dbReference>
<dbReference type="CDD" id="cd01684">
    <property type="entry name" value="Tet_like_IV"/>
    <property type="match status" value="1"/>
</dbReference>
<evidence type="ECO:0000256" key="2">
    <source>
        <dbReference type="ARBA" id="ARBA00022741"/>
    </source>
</evidence>
<keyword evidence="9" id="KW-1185">Reference proteome</keyword>
<dbReference type="InterPro" id="IPR005517">
    <property type="entry name" value="Transl_elong_EFG/EF2_IV"/>
</dbReference>
<dbReference type="Proteomes" id="UP000260812">
    <property type="component" value="Unassembled WGS sequence"/>
</dbReference>
<dbReference type="InterPro" id="IPR009000">
    <property type="entry name" value="Transl_B-barrel_sf"/>
</dbReference>
<evidence type="ECO:0000256" key="6">
    <source>
        <dbReference type="SAM" id="MobiDB-lite"/>
    </source>
</evidence>
<accession>A0A3E3I8U7</accession>
<dbReference type="InterPro" id="IPR000795">
    <property type="entry name" value="T_Tr_GTP-bd_dom"/>
</dbReference>
<name>A0A3E3I8U7_9FIRM</name>
<dbReference type="PROSITE" id="PS51722">
    <property type="entry name" value="G_TR_2"/>
    <property type="match status" value="1"/>
</dbReference>
<dbReference type="SUPFAM" id="SSF50447">
    <property type="entry name" value="Translation proteins"/>
    <property type="match status" value="1"/>
</dbReference>
<dbReference type="InterPro" id="IPR020568">
    <property type="entry name" value="Ribosomal_Su5_D2-typ_SF"/>
</dbReference>
<dbReference type="Gene3D" id="2.40.30.10">
    <property type="entry name" value="Translation factors"/>
    <property type="match status" value="1"/>
</dbReference>
<dbReference type="Pfam" id="PF22042">
    <property type="entry name" value="EF-G_D2"/>
    <property type="match status" value="1"/>
</dbReference>
<dbReference type="CDD" id="cd10912">
    <property type="entry name" value="PIN_YacP-like"/>
    <property type="match status" value="1"/>
</dbReference>
<dbReference type="SMART" id="SM00838">
    <property type="entry name" value="EFG_C"/>
    <property type="match status" value="1"/>
</dbReference>
<dbReference type="InterPro" id="IPR053905">
    <property type="entry name" value="EF-G-like_DII"/>
</dbReference>
<dbReference type="PANTHER" id="PTHR43261:SF1">
    <property type="entry name" value="RIBOSOME-RELEASING FACTOR 2, MITOCHONDRIAL"/>
    <property type="match status" value="1"/>
</dbReference>
<evidence type="ECO:0000313" key="9">
    <source>
        <dbReference type="Proteomes" id="UP000260812"/>
    </source>
</evidence>
<dbReference type="InterPro" id="IPR035647">
    <property type="entry name" value="EFG_III/V"/>
</dbReference>
<evidence type="ECO:0000259" key="7">
    <source>
        <dbReference type="PROSITE" id="PS51722"/>
    </source>
</evidence>
<dbReference type="Pfam" id="PF05991">
    <property type="entry name" value="NYN_YacP"/>
    <property type="match status" value="1"/>
</dbReference>
<dbReference type="SMART" id="SM00889">
    <property type="entry name" value="EFG_IV"/>
    <property type="match status" value="1"/>
</dbReference>
<dbReference type="CDD" id="cd04168">
    <property type="entry name" value="TetM_like"/>
    <property type="match status" value="1"/>
</dbReference>
<dbReference type="PRINTS" id="PR01037">
    <property type="entry name" value="TCRTETOQM"/>
</dbReference>
<evidence type="ECO:0000256" key="5">
    <source>
        <dbReference type="ARBA" id="ARBA00023251"/>
    </source>
</evidence>
<dbReference type="GO" id="GO:0046677">
    <property type="term" value="P:response to antibiotic"/>
    <property type="evidence" value="ECO:0007669"/>
    <property type="project" value="UniProtKB-KW"/>
</dbReference>
<dbReference type="AlphaFoldDB" id="A0A3E3I8U7"/>
<dbReference type="Gene3D" id="3.30.230.10">
    <property type="match status" value="1"/>
</dbReference>
<feature type="region of interest" description="Disordered" evidence="6">
    <location>
        <begin position="657"/>
        <end position="701"/>
    </location>
</feature>
<dbReference type="Pfam" id="PF00679">
    <property type="entry name" value="EFG_C"/>
    <property type="match status" value="1"/>
</dbReference>
<keyword evidence="2" id="KW-0547">Nucleotide-binding</keyword>